<evidence type="ECO:0000313" key="6">
    <source>
        <dbReference type="RefSeq" id="XP_035827383.1"/>
    </source>
</evidence>
<name>A0ABM1VY90_APLCA</name>
<feature type="coiled-coil region" evidence="2">
    <location>
        <begin position="1995"/>
        <end position="2022"/>
    </location>
</feature>
<feature type="compositionally biased region" description="Polar residues" evidence="3">
    <location>
        <begin position="938"/>
        <end position="953"/>
    </location>
</feature>
<feature type="compositionally biased region" description="Acidic residues" evidence="3">
    <location>
        <begin position="1538"/>
        <end position="1549"/>
    </location>
</feature>
<dbReference type="PANTHER" id="PTHR44813">
    <property type="entry name" value="MITOGEN-ACTIVATED PROTEIN KINASE-BINDING PROTEIN 1"/>
    <property type="match status" value="1"/>
</dbReference>
<keyword evidence="6" id="KW-0808">Transferase</keyword>
<feature type="repeat" description="WD" evidence="1">
    <location>
        <begin position="120"/>
        <end position="163"/>
    </location>
</feature>
<feature type="compositionally biased region" description="Polar residues" evidence="3">
    <location>
        <begin position="1295"/>
        <end position="1308"/>
    </location>
</feature>
<feature type="compositionally biased region" description="Acidic residues" evidence="3">
    <location>
        <begin position="776"/>
        <end position="793"/>
    </location>
</feature>
<feature type="compositionally biased region" description="Low complexity" evidence="3">
    <location>
        <begin position="2063"/>
        <end position="2082"/>
    </location>
</feature>
<dbReference type="Pfam" id="PF24782">
    <property type="entry name" value="WD40_MABP1-WDR62_2nd"/>
    <property type="match status" value="1"/>
</dbReference>
<evidence type="ECO:0000256" key="3">
    <source>
        <dbReference type="SAM" id="MobiDB-lite"/>
    </source>
</evidence>
<feature type="region of interest" description="Disordered" evidence="3">
    <location>
        <begin position="1019"/>
        <end position="1069"/>
    </location>
</feature>
<dbReference type="PANTHER" id="PTHR44813:SF1">
    <property type="entry name" value="MITOGEN-ACTIVATED PROTEIN KINASE-BINDING PROTEIN 1"/>
    <property type="match status" value="1"/>
</dbReference>
<feature type="compositionally biased region" description="Polar residues" evidence="3">
    <location>
        <begin position="1411"/>
        <end position="1422"/>
    </location>
</feature>
<feature type="repeat" description="WD" evidence="1">
    <location>
        <begin position="682"/>
        <end position="723"/>
    </location>
</feature>
<feature type="compositionally biased region" description="Low complexity" evidence="3">
    <location>
        <begin position="1580"/>
        <end position="1602"/>
    </location>
</feature>
<accession>A0ABM1VY90</accession>
<feature type="compositionally biased region" description="Polar residues" evidence="3">
    <location>
        <begin position="1838"/>
        <end position="1849"/>
    </location>
</feature>
<feature type="compositionally biased region" description="Polar residues" evidence="3">
    <location>
        <begin position="1913"/>
        <end position="1948"/>
    </location>
</feature>
<feature type="region of interest" description="Disordered" evidence="3">
    <location>
        <begin position="1271"/>
        <end position="1656"/>
    </location>
</feature>
<feature type="repeat" description="WD" evidence="1">
    <location>
        <begin position="502"/>
        <end position="545"/>
    </location>
</feature>
<dbReference type="GO" id="GO:0016301">
    <property type="term" value="F:kinase activity"/>
    <property type="evidence" value="ECO:0007669"/>
    <property type="project" value="UniProtKB-KW"/>
</dbReference>
<feature type="compositionally biased region" description="Low complexity" evidence="3">
    <location>
        <begin position="1708"/>
        <end position="1723"/>
    </location>
</feature>
<feature type="compositionally biased region" description="Low complexity" evidence="3">
    <location>
        <begin position="1353"/>
        <end position="1365"/>
    </location>
</feature>
<keyword evidence="5" id="KW-1185">Reference proteome</keyword>
<organism evidence="5 6">
    <name type="scientific">Aplysia californica</name>
    <name type="common">California sea hare</name>
    <dbReference type="NCBI Taxonomy" id="6500"/>
    <lineage>
        <taxon>Eukaryota</taxon>
        <taxon>Metazoa</taxon>
        <taxon>Spiralia</taxon>
        <taxon>Lophotrochozoa</taxon>
        <taxon>Mollusca</taxon>
        <taxon>Gastropoda</taxon>
        <taxon>Heterobranchia</taxon>
        <taxon>Euthyneura</taxon>
        <taxon>Tectipleura</taxon>
        <taxon>Aplysiida</taxon>
        <taxon>Aplysioidea</taxon>
        <taxon>Aplysiidae</taxon>
        <taxon>Aplysia</taxon>
    </lineage>
</organism>
<feature type="region of interest" description="Disordered" evidence="3">
    <location>
        <begin position="2047"/>
        <end position="2116"/>
    </location>
</feature>
<keyword evidence="2" id="KW-0175">Coiled coil</keyword>
<proteinExistence type="predicted"/>
<feature type="compositionally biased region" description="Basic and acidic residues" evidence="3">
    <location>
        <begin position="887"/>
        <end position="905"/>
    </location>
</feature>
<dbReference type="PROSITE" id="PS50082">
    <property type="entry name" value="WD_REPEATS_2"/>
    <property type="match status" value="3"/>
</dbReference>
<dbReference type="InterPro" id="IPR056162">
    <property type="entry name" value="WD40_MABP1-WDR62_2nd"/>
</dbReference>
<evidence type="ECO:0000256" key="2">
    <source>
        <dbReference type="SAM" id="Coils"/>
    </source>
</evidence>
<dbReference type="SMART" id="SM00320">
    <property type="entry name" value="WD40"/>
    <property type="match status" value="11"/>
</dbReference>
<feature type="compositionally biased region" description="Polar residues" evidence="3">
    <location>
        <begin position="1318"/>
        <end position="1339"/>
    </location>
</feature>
<feature type="compositionally biased region" description="Polar residues" evidence="3">
    <location>
        <begin position="2090"/>
        <end position="2100"/>
    </location>
</feature>
<feature type="domain" description="MABP1/WDR62 second WD40" evidence="4">
    <location>
        <begin position="375"/>
        <end position="715"/>
    </location>
</feature>
<dbReference type="Pfam" id="PF00400">
    <property type="entry name" value="WD40"/>
    <property type="match status" value="3"/>
</dbReference>
<feature type="compositionally biased region" description="Basic and acidic residues" evidence="3">
    <location>
        <begin position="1385"/>
        <end position="1395"/>
    </location>
</feature>
<feature type="compositionally biased region" description="Acidic residues" evidence="3">
    <location>
        <begin position="1856"/>
        <end position="1868"/>
    </location>
</feature>
<feature type="compositionally biased region" description="Low complexity" evidence="3">
    <location>
        <begin position="1805"/>
        <end position="1833"/>
    </location>
</feature>
<feature type="region of interest" description="Disordered" evidence="3">
    <location>
        <begin position="974"/>
        <end position="996"/>
    </location>
</feature>
<dbReference type="GeneID" id="101847360"/>
<dbReference type="Proteomes" id="UP000694888">
    <property type="component" value="Unplaced"/>
</dbReference>
<evidence type="ECO:0000259" key="4">
    <source>
        <dbReference type="Pfam" id="PF24782"/>
    </source>
</evidence>
<evidence type="ECO:0000313" key="5">
    <source>
        <dbReference type="Proteomes" id="UP000694888"/>
    </source>
</evidence>
<feature type="region of interest" description="Disordered" evidence="3">
    <location>
        <begin position="1695"/>
        <end position="1986"/>
    </location>
</feature>
<feature type="region of interest" description="Disordered" evidence="3">
    <location>
        <begin position="865"/>
        <end position="953"/>
    </location>
</feature>
<protein>
    <submittedName>
        <fullName evidence="6">Mitogen-activated protein kinase-binding protein 1 isoform X1</fullName>
    </submittedName>
</protein>
<feature type="region of interest" description="Disordered" evidence="3">
    <location>
        <begin position="1184"/>
        <end position="1229"/>
    </location>
</feature>
<feature type="region of interest" description="Disordered" evidence="3">
    <location>
        <begin position="824"/>
        <end position="848"/>
    </location>
</feature>
<gene>
    <name evidence="6" type="primary">LOC101847360</name>
</gene>
<sequence>MDSVRPQRKVLRSPSVKRKSKVLPVNQRVHLERVLGVTVSSNAGLSCDSNNGTIAYPAGCVVVLFNPRRNKQSHIFNASKKTITALAISSDGKLLATGETGHQPAVRVWDVVEKTQLAEFRGHKFGINCVAFSPNTKELVSVGTQHDMMINVWNWKTGVKVASNKVSSKVSSVAFSQDGKSFVTVGNRHVRFWYLEDRRSKINQTVPLQGRSGILGDQKDNFFCDVAPGVGPMSGRFFVITQSGLLCEFNEKRQLDKWVELRTKSANCITAGMEHIFVGCAEGVARVFSATSLHYICSLPKPHHLGVEVTTATSPSAMVNNSEGARYPDVMAIAMDDDHKKVTCVYNDRSVYIWDVHDLKRVGKAWSFLYHSGCIWALEVYPQIEDGSKAMLPPGSFLTASGDDTIRVWNLNPHMPEDTAYKRNIYSNELLKIVYSDPSLNSLCNVDYNPAGATDKTDTSYDGKNGVRSIRVSPNGADLASGDRQGNIRIYDMQYLEEKRSIEAHESDVMCLEYSYTNSGHLLATASRDRLIHVFDVEQNYGLLQTLGDHSSSITAVRFTDTDNKLRMISCGADKSILLRNAVTSPDFQFQLEQHLATKITLYDMVIDPTQKCLATACQDRNVRLYNIQTTKEKKCYRGSVGDEGILLRIHLDPSGTYAVTTCTDKNVCILDFHTGEVVATMYGHSEVITGVKFANDLKHVITVSADGCIFVWRLPSEMSAQIKGRLSDLGKIMKDTDFIRSDQPLMPNPVVLGDHSSDGNFPVVKSASISHIPMPDDESVDGREDYDDEDDDAFHPKETFDDTASQVSLDYRFSVGELPNWAKSKKTGEADGADSSMEMSQPKGRWAQRVDRNVEFKSQLDLTSEDDTFSDRRRTLGPESVASQRAELRRETRVLSRPSGDKHNLPIIGDELRASTGDLRSSLPITPKTIRDASPRSRGTFSQYSSDTTLNLSGPSSRWADRFVDFKSNSLEFDDTDELDTGSDTTEVIYPPTDGDSDLFASSYKVFAVDDVKKQKSRTSVGNVANLDDASESTDPISLEDEEDPNDDTLAVSNPTTPSDPDKDFLSRTPEDKADFVRENFEEDSFTPVPLEKFTKNIENLERQILEGTPKAASESTPFSPRLSLSARFMSRSQQAGFKNFSSLAPTSHRPDNWFSRNKMEMTRAMDETRKSLLAARRSIESSVKMNLRSDSNESDSPDREDPPSPPTRLEQEESKFASSSSFASSPPTVFVSPPWGYCSKNLRRLWSTFSLSQESIKEEIPGLYSSRAVRRPCCQPNPRLLKPPNQPRPPHQLYQSRIPTPCSSPRPSRVRKGGVSSPSHLSTNVTPSGGSNSPASRRQSRAEAPAHTSRSRSQGSSSSRNSSCKGSPLSRPCRRGQGAELQARLKDSQKDPLSKSQSPLSSSSVGASNHVTPPIISSVTARRISQERERRRSSSSRTPEQSNEIRANAESAGNTSSDSGTPTKSTMRTRPTYFKTTQSSRNKVSKSGDGILSSSMPADASSKAKDLAAKKTRRSGRLPGSKLAMYASTPNLISGMEDDDAEDEDEDKPQMAVKLVSTSNLKLLSDLSRSVPDVNEVDSSTDSSSCGSGPSRPTSRRSGSFVQSKMRFSTAPTDKQLMPPPTGAVRPIIQGRKNSSSDGKSRRKSSTSEMTLDQAKSILLGKSGILGAGGSKAENVIAPSHPSLTVGIASLQASGRVASQRDSRESSSSLSSVSTLTSGQSPPVFDAASNGIPTPAQLAVAEEIEHTANMLRHQKQANLSSSSFSPDRLLSHPPTDLEASPLDLPERDQPSPNQKRSSPKPPQVSSSLQQPQPPSSSSSPGHPAMSSASPAFHSLGSRTSTANTTFFMGQPGENEGDVFEKEEEEENPRSIRERIAMYQKEAAKDVSGSPGLQIGGSSSVNRRVLPASPGVLSSPQNTSQSDTGLGSESSDTDTPAAQINTATYSITVKPGVHESSPSQPGDRSRLALSLQSTHSSGQVSSTNTSISQCQTFLADFRSQLQKLKDLFSQVEDKSDETSQEILGMLGSAVQEANSVIMEIVAKSPGSPLTNGDSQQNTLCESSLSTSSSSKASLSSSSPPSQGLYKDTFQPSETDTVSANHGDEPRKSQVSSLSAGEHTVLLSSAKEMLQPLVDQLSRDLSQEIVHLIREKLDKMNV</sequence>
<feature type="compositionally biased region" description="Polar residues" evidence="3">
    <location>
        <begin position="1971"/>
        <end position="1986"/>
    </location>
</feature>
<dbReference type="InterPro" id="IPR036322">
    <property type="entry name" value="WD40_repeat_dom_sf"/>
</dbReference>
<dbReference type="PROSITE" id="PS50294">
    <property type="entry name" value="WD_REPEATS_REGION"/>
    <property type="match status" value="1"/>
</dbReference>
<feature type="compositionally biased region" description="Low complexity" evidence="3">
    <location>
        <begin position="1761"/>
        <end position="1770"/>
    </location>
</feature>
<feature type="compositionally biased region" description="Low complexity" evidence="3">
    <location>
        <begin position="1218"/>
        <end position="1229"/>
    </location>
</feature>
<dbReference type="InterPro" id="IPR015943">
    <property type="entry name" value="WD40/YVTN_repeat-like_dom_sf"/>
</dbReference>
<reference evidence="6" key="1">
    <citation type="submission" date="2025-08" db="UniProtKB">
        <authorList>
            <consortium name="RefSeq"/>
        </authorList>
    </citation>
    <scope>IDENTIFICATION</scope>
</reference>
<evidence type="ECO:0000256" key="1">
    <source>
        <dbReference type="PROSITE-ProRule" id="PRU00221"/>
    </source>
</evidence>
<feature type="compositionally biased region" description="Polar residues" evidence="3">
    <location>
        <begin position="1603"/>
        <end position="1615"/>
    </location>
</feature>
<feature type="compositionally biased region" description="Acidic residues" evidence="3">
    <location>
        <begin position="1039"/>
        <end position="1048"/>
    </location>
</feature>
<dbReference type="RefSeq" id="XP_035827383.1">
    <property type="nucleotide sequence ID" value="XM_035971490.1"/>
</dbReference>
<feature type="compositionally biased region" description="Low complexity" evidence="3">
    <location>
        <begin position="1396"/>
        <end position="1410"/>
    </location>
</feature>
<feature type="compositionally biased region" description="Polar residues" evidence="3">
    <location>
        <begin position="1440"/>
        <end position="1484"/>
    </location>
</feature>
<dbReference type="InterPro" id="IPR055292">
    <property type="entry name" value="MABP1"/>
</dbReference>
<feature type="compositionally biased region" description="Polar residues" evidence="3">
    <location>
        <begin position="2048"/>
        <end position="2062"/>
    </location>
</feature>
<dbReference type="InterPro" id="IPR001680">
    <property type="entry name" value="WD40_rpt"/>
</dbReference>
<dbReference type="Gene3D" id="2.130.10.10">
    <property type="entry name" value="YVTN repeat-like/Quinoprotein amine dehydrogenase"/>
    <property type="match status" value="4"/>
</dbReference>
<keyword evidence="6" id="KW-0418">Kinase</keyword>
<keyword evidence="1" id="KW-0853">WD repeat</keyword>
<feature type="region of interest" description="Disordered" evidence="3">
    <location>
        <begin position="768"/>
        <end position="802"/>
    </location>
</feature>
<dbReference type="SUPFAM" id="SSF50978">
    <property type="entry name" value="WD40 repeat-like"/>
    <property type="match status" value="2"/>
</dbReference>